<keyword evidence="3" id="KW-1185">Reference proteome</keyword>
<dbReference type="Gene3D" id="3.30.720.110">
    <property type="match status" value="1"/>
</dbReference>
<name>A0A0S4LS77_9BACT</name>
<evidence type="ECO:0000313" key="2">
    <source>
        <dbReference type="EMBL" id="CUS38758.1"/>
    </source>
</evidence>
<accession>A0A0S4LS77</accession>
<sequence>MPLTQQKPAATVSTFLMFQEGNAQEAMALYESVFPSARIERIERYGPGEPGTEGTVKVAHFDLNGHRLVFSDSYVKHEFTFTPSISLFVDFTSAEELDSTFAKLADGGKVFMPPDNYGFSRRFSWCSDRFGVSWQLNFPEKS</sequence>
<proteinExistence type="predicted"/>
<dbReference type="PANTHER" id="PTHR33990">
    <property type="entry name" value="PROTEIN YJDN-RELATED"/>
    <property type="match status" value="1"/>
</dbReference>
<protein>
    <recommendedName>
        <fullName evidence="1">PhnB-like domain-containing protein</fullName>
    </recommendedName>
</protein>
<evidence type="ECO:0000259" key="1">
    <source>
        <dbReference type="Pfam" id="PF06983"/>
    </source>
</evidence>
<dbReference type="SUPFAM" id="SSF54593">
    <property type="entry name" value="Glyoxalase/Bleomycin resistance protein/Dihydroxybiphenyl dioxygenase"/>
    <property type="match status" value="1"/>
</dbReference>
<dbReference type="InterPro" id="IPR029068">
    <property type="entry name" value="Glyas_Bleomycin-R_OHBP_Dase"/>
</dbReference>
<dbReference type="Pfam" id="PF06983">
    <property type="entry name" value="3-dmu-9_3-mt"/>
    <property type="match status" value="1"/>
</dbReference>
<gene>
    <name evidence="2" type="ORF">COMA2_50253</name>
</gene>
<feature type="domain" description="PhnB-like" evidence="1">
    <location>
        <begin position="12"/>
        <end position="136"/>
    </location>
</feature>
<dbReference type="EMBL" id="CZPZ01000032">
    <property type="protein sequence ID" value="CUS38758.1"/>
    <property type="molecule type" value="Genomic_DNA"/>
</dbReference>
<dbReference type="Proteomes" id="UP000198736">
    <property type="component" value="Unassembled WGS sequence"/>
</dbReference>
<organism evidence="2 3">
    <name type="scientific">Candidatus Nitrospira nitrificans</name>
    <dbReference type="NCBI Taxonomy" id="1742973"/>
    <lineage>
        <taxon>Bacteria</taxon>
        <taxon>Pseudomonadati</taxon>
        <taxon>Nitrospirota</taxon>
        <taxon>Nitrospiria</taxon>
        <taxon>Nitrospirales</taxon>
        <taxon>Nitrospiraceae</taxon>
        <taxon>Nitrospira</taxon>
    </lineage>
</organism>
<evidence type="ECO:0000313" key="3">
    <source>
        <dbReference type="Proteomes" id="UP000198736"/>
    </source>
</evidence>
<dbReference type="RefSeq" id="WP_217490794.1">
    <property type="nucleotide sequence ID" value="NZ_CZPZ01000032.1"/>
</dbReference>
<dbReference type="Gene3D" id="3.30.720.100">
    <property type="match status" value="1"/>
</dbReference>
<dbReference type="STRING" id="1742973.COMA2_50253"/>
<dbReference type="InterPro" id="IPR009725">
    <property type="entry name" value="3_dmu_93_MTrfase"/>
</dbReference>
<dbReference type="PIRSF" id="PIRSF021700">
    <property type="entry name" value="3_dmu_93_MTrfase"/>
    <property type="match status" value="1"/>
</dbReference>
<dbReference type="PANTHER" id="PTHR33990:SF4">
    <property type="entry name" value="PHNB-LIKE DOMAIN-CONTAINING PROTEIN"/>
    <property type="match status" value="1"/>
</dbReference>
<reference evidence="3" key="1">
    <citation type="submission" date="2015-10" db="EMBL/GenBank/DDBJ databases">
        <authorList>
            <person name="Luecker S."/>
            <person name="Luecker S."/>
        </authorList>
    </citation>
    <scope>NUCLEOTIDE SEQUENCE [LARGE SCALE GENOMIC DNA]</scope>
</reference>
<dbReference type="InterPro" id="IPR028973">
    <property type="entry name" value="PhnB-like"/>
</dbReference>
<dbReference type="AlphaFoldDB" id="A0A0S4LS77"/>
<dbReference type="CDD" id="cd06588">
    <property type="entry name" value="PhnB_like"/>
    <property type="match status" value="1"/>
</dbReference>